<protein>
    <submittedName>
        <fullName evidence="1 3">Uncharacterized protein</fullName>
    </submittedName>
</protein>
<organism evidence="3">
    <name type="scientific">Haemonchus placei</name>
    <name type="common">Barber's pole worm</name>
    <dbReference type="NCBI Taxonomy" id="6290"/>
    <lineage>
        <taxon>Eukaryota</taxon>
        <taxon>Metazoa</taxon>
        <taxon>Ecdysozoa</taxon>
        <taxon>Nematoda</taxon>
        <taxon>Chromadorea</taxon>
        <taxon>Rhabditida</taxon>
        <taxon>Rhabditina</taxon>
        <taxon>Rhabditomorpha</taxon>
        <taxon>Strongyloidea</taxon>
        <taxon>Trichostrongylidae</taxon>
        <taxon>Haemonchus</taxon>
    </lineage>
</organism>
<keyword evidence="2" id="KW-1185">Reference proteome</keyword>
<evidence type="ECO:0000313" key="1">
    <source>
        <dbReference type="EMBL" id="VDO41663.1"/>
    </source>
</evidence>
<dbReference type="WBParaSite" id="HPLM_0001098001-mRNA-1">
    <property type="protein sequence ID" value="HPLM_0001098001-mRNA-1"/>
    <property type="gene ID" value="HPLM_0001098001"/>
</dbReference>
<reference evidence="1 2" key="2">
    <citation type="submission" date="2018-11" db="EMBL/GenBank/DDBJ databases">
        <authorList>
            <consortium name="Pathogen Informatics"/>
        </authorList>
    </citation>
    <scope>NUCLEOTIDE SEQUENCE [LARGE SCALE GENOMIC DNA]</scope>
    <source>
        <strain evidence="1 2">MHpl1</strain>
    </source>
</reference>
<dbReference type="EMBL" id="UZAF01017438">
    <property type="protein sequence ID" value="VDO41663.1"/>
    <property type="molecule type" value="Genomic_DNA"/>
</dbReference>
<dbReference type="OrthoDB" id="10057701at2759"/>
<reference evidence="3" key="1">
    <citation type="submission" date="2017-02" db="UniProtKB">
        <authorList>
            <consortium name="WormBaseParasite"/>
        </authorList>
    </citation>
    <scope>IDENTIFICATION</scope>
</reference>
<dbReference type="AlphaFoldDB" id="A0A0N4WJ14"/>
<evidence type="ECO:0000313" key="3">
    <source>
        <dbReference type="WBParaSite" id="HPLM_0001098001-mRNA-1"/>
    </source>
</evidence>
<dbReference type="Proteomes" id="UP000268014">
    <property type="component" value="Unassembled WGS sequence"/>
</dbReference>
<sequence>MDIQLGSMAHEADQDLLQMELKIRCIFDYHVSDRFSIVIQQCLKRADLANDVFLLNTPRENIKHQLVRNRLYDRTCITDNCVICPYGKVGDCAQRAVVYQLQCLTCDACYIGETGRGLCVRVKEQLANEGLARLHRLGSTEEKVMLVATLTLDARLCPTMTVLVPEKLSRLSG</sequence>
<accession>A0A0N4WJ14</accession>
<evidence type="ECO:0000313" key="2">
    <source>
        <dbReference type="Proteomes" id="UP000268014"/>
    </source>
</evidence>
<gene>
    <name evidence="1" type="ORF">HPLM_LOCUS10972</name>
</gene>
<name>A0A0N4WJ14_HAEPC</name>
<proteinExistence type="predicted"/>